<evidence type="ECO:0000313" key="3">
    <source>
        <dbReference type="Proteomes" id="UP001159363"/>
    </source>
</evidence>
<name>A0ABQ9H252_9NEOP</name>
<evidence type="ECO:0008006" key="4">
    <source>
        <dbReference type="Google" id="ProtNLM"/>
    </source>
</evidence>
<dbReference type="EMBL" id="JARBHB010000007">
    <property type="protein sequence ID" value="KAJ8878385.1"/>
    <property type="molecule type" value="Genomic_DNA"/>
</dbReference>
<keyword evidence="3" id="KW-1185">Reference proteome</keyword>
<evidence type="ECO:0000313" key="2">
    <source>
        <dbReference type="EMBL" id="KAJ8878385.1"/>
    </source>
</evidence>
<comment type="caution">
    <text evidence="2">The sequence shown here is derived from an EMBL/GenBank/DDBJ whole genome shotgun (WGS) entry which is preliminary data.</text>
</comment>
<sequence>MQEKHSTTRRHKRAETARSSQTRLTLYASRQAGATVLGGGGGCSQAGRRVLLEVEDAAGRQAGGWVLPEVEGAARQAGGCYCTWWRWRVQPGRQAGATGGGGCSAAGRQADRRVLLEVEDAAGRRVLLEVEDAAGRRVLLEVEDAAGRRVGGCYRRWRVQRGRQAGATVLGGGCSAALYLPTEHSPLIDRRVSRHLAWASIAGPWLCNTRQSHALNTPQKPHTFLALSYLTTFSAIPNSNSALAGPHYTFRNRAGTIHALNLNRFGKPGIEPASSRMRVMRVEPGTELLASLHTKLYQGVLPATTQFAAAVKQLSPREATRWWRSLRPAKRDYLSAPTDVINPAGQPAAQPLSHRQRQLSSGPPHFGTLPRQHCSCTINYAGLVTNHRPYTLLPTTQRPWSHDSLPRIVCKHADMVAKKVEMRNLELFVQERVKSLLCCQDTIGMIVNAVVSAVTRELKETFSFDVEMTTHNLRFFGIPERENENADALVLGIIHKKKKKKSIYCISHRVGVKKTDKHRPLTVKSVSYCRRAEVFRAKRLLAKSGVTIREDLTVDGKIAVKPGTLRMYVNTAEELRVVQRRISLLASAVGSQAICNIPHFEIFDNCPPLPMTTHATSISTSQLLKRRIVQFPKALHVTHVNNQSLATFTNCGKFFVIWDFTLYKSQRHSAVVHLQGYNTFRNDRTLKRGDGVAIYIRDHLTATKLLTQPSACSASSEYMFSSVLINDNVLHGTPGVGKLGYYRIGISDCIPDYEHVILMGDFNVDLLKETNKSKYLKQIFLLYNLDTTIKSHYSPQVNKFIPKIYTYRNFKDIDVNVLLTDDTETKWLEIFTLQNSDDKQNLFNDKLIGLYDKKHPCSKEMYNPSTCPLDETRYTNLYATS</sequence>
<organism evidence="2 3">
    <name type="scientific">Dryococelus australis</name>
    <dbReference type="NCBI Taxonomy" id="614101"/>
    <lineage>
        <taxon>Eukaryota</taxon>
        <taxon>Metazoa</taxon>
        <taxon>Ecdysozoa</taxon>
        <taxon>Arthropoda</taxon>
        <taxon>Hexapoda</taxon>
        <taxon>Insecta</taxon>
        <taxon>Pterygota</taxon>
        <taxon>Neoptera</taxon>
        <taxon>Polyneoptera</taxon>
        <taxon>Phasmatodea</taxon>
        <taxon>Verophasmatodea</taxon>
        <taxon>Anareolatae</taxon>
        <taxon>Phasmatidae</taxon>
        <taxon>Eurycanthinae</taxon>
        <taxon>Dryococelus</taxon>
    </lineage>
</organism>
<gene>
    <name evidence="2" type="ORF">PR048_018962</name>
</gene>
<dbReference type="SUPFAM" id="SSF56219">
    <property type="entry name" value="DNase I-like"/>
    <property type="match status" value="1"/>
</dbReference>
<feature type="region of interest" description="Disordered" evidence="1">
    <location>
        <begin position="1"/>
        <end position="22"/>
    </location>
</feature>
<dbReference type="InterPro" id="IPR036691">
    <property type="entry name" value="Endo/exonu/phosph_ase_sf"/>
</dbReference>
<accession>A0ABQ9H252</accession>
<dbReference type="Proteomes" id="UP001159363">
    <property type="component" value="Chromosome 6"/>
</dbReference>
<proteinExistence type="predicted"/>
<protein>
    <recommendedName>
        <fullName evidence="4">Endonuclease/exonuclease/phosphatase domain-containing protein</fullName>
    </recommendedName>
</protein>
<reference evidence="2 3" key="1">
    <citation type="submission" date="2023-02" db="EMBL/GenBank/DDBJ databases">
        <title>LHISI_Scaffold_Assembly.</title>
        <authorList>
            <person name="Stuart O.P."/>
            <person name="Cleave R."/>
            <person name="Magrath M.J.L."/>
            <person name="Mikheyev A.S."/>
        </authorList>
    </citation>
    <scope>NUCLEOTIDE SEQUENCE [LARGE SCALE GENOMIC DNA]</scope>
    <source>
        <strain evidence="2">Daus_M_001</strain>
        <tissue evidence="2">Leg muscle</tissue>
    </source>
</reference>
<evidence type="ECO:0000256" key="1">
    <source>
        <dbReference type="SAM" id="MobiDB-lite"/>
    </source>
</evidence>